<dbReference type="AlphaFoldDB" id="A0A4E0RI89"/>
<organism evidence="1 2">
    <name type="scientific">Fasciola hepatica</name>
    <name type="common">Liver fluke</name>
    <dbReference type="NCBI Taxonomy" id="6192"/>
    <lineage>
        <taxon>Eukaryota</taxon>
        <taxon>Metazoa</taxon>
        <taxon>Spiralia</taxon>
        <taxon>Lophotrochozoa</taxon>
        <taxon>Platyhelminthes</taxon>
        <taxon>Trematoda</taxon>
        <taxon>Digenea</taxon>
        <taxon>Plagiorchiida</taxon>
        <taxon>Echinostomata</taxon>
        <taxon>Echinostomatoidea</taxon>
        <taxon>Fasciolidae</taxon>
        <taxon>Fasciola</taxon>
    </lineage>
</organism>
<dbReference type="Proteomes" id="UP000230066">
    <property type="component" value="Unassembled WGS sequence"/>
</dbReference>
<sequence>MHRERLYSVSAVVKVTMYVSRLVREYFSKYITERLKLLESLLLELHDVDNRLKMELLSLTSMIDADLGEGNASGAEDSQFLSNSNTCPVSRPEAHTPYELIDLGTVPGFEDFAEMGDVDMDESTPVPGISRSVEPQQAECPVNYLFGLITDTSLTVPSTRH</sequence>
<proteinExistence type="predicted"/>
<gene>
    <name evidence="1" type="ORF">D915_000629</name>
</gene>
<name>A0A4E0RI89_FASHE</name>
<accession>A0A4E0RI89</accession>
<comment type="caution">
    <text evidence="1">The sequence shown here is derived from an EMBL/GenBank/DDBJ whole genome shotgun (WGS) entry which is preliminary data.</text>
</comment>
<protein>
    <submittedName>
        <fullName evidence="1">Uncharacterized protein</fullName>
    </submittedName>
</protein>
<reference evidence="1" key="1">
    <citation type="submission" date="2019-03" db="EMBL/GenBank/DDBJ databases">
        <title>Improved annotation for the trematode Fasciola hepatica.</title>
        <authorList>
            <person name="Choi Y.-J."/>
            <person name="Martin J."/>
            <person name="Mitreva M."/>
        </authorList>
    </citation>
    <scope>NUCLEOTIDE SEQUENCE [LARGE SCALE GENOMIC DNA]</scope>
</reference>
<evidence type="ECO:0000313" key="1">
    <source>
        <dbReference type="EMBL" id="THD28509.1"/>
    </source>
</evidence>
<evidence type="ECO:0000313" key="2">
    <source>
        <dbReference type="Proteomes" id="UP000230066"/>
    </source>
</evidence>
<keyword evidence="2" id="KW-1185">Reference proteome</keyword>
<dbReference type="EMBL" id="JXXN02000132">
    <property type="protein sequence ID" value="THD28509.1"/>
    <property type="molecule type" value="Genomic_DNA"/>
</dbReference>